<feature type="active site" description="O-(5'-phospho-DNA)-tyrosine intermediate" evidence="8">
    <location>
        <position position="332"/>
    </location>
</feature>
<dbReference type="Pfam" id="PF01751">
    <property type="entry name" value="Toprim"/>
    <property type="match status" value="1"/>
</dbReference>
<dbReference type="SMART" id="SM00493">
    <property type="entry name" value="TOPRIM"/>
    <property type="match status" value="1"/>
</dbReference>
<feature type="region of interest" description="Disordered" evidence="9">
    <location>
        <begin position="816"/>
        <end position="843"/>
    </location>
</feature>
<evidence type="ECO:0000256" key="4">
    <source>
        <dbReference type="ARBA" id="ARBA00022842"/>
    </source>
</evidence>
<evidence type="ECO:0000256" key="2">
    <source>
        <dbReference type="ARBA" id="ARBA00009446"/>
    </source>
</evidence>
<comment type="caution">
    <text evidence="12">The sequence shown here is derived from an EMBL/GenBank/DDBJ whole genome shotgun (WGS) entry which is preliminary data.</text>
</comment>
<dbReference type="InterPro" id="IPR003602">
    <property type="entry name" value="Topo_IA_DNA-bd_dom"/>
</dbReference>
<gene>
    <name evidence="8" type="primary">topA</name>
    <name evidence="12" type="ORF">BKH13_09700</name>
</gene>
<dbReference type="HAMAP" id="MF_00952">
    <property type="entry name" value="Topoisom_1_prok"/>
    <property type="match status" value="1"/>
</dbReference>
<dbReference type="Gene3D" id="1.10.290.10">
    <property type="entry name" value="Topoisomerase I, domain 4"/>
    <property type="match status" value="1"/>
</dbReference>
<dbReference type="SMART" id="SM00437">
    <property type="entry name" value="TOP1Ac"/>
    <property type="match status" value="1"/>
</dbReference>
<dbReference type="CDD" id="cd03363">
    <property type="entry name" value="TOPRIM_TopoIA_TopoI"/>
    <property type="match status" value="1"/>
</dbReference>
<dbReference type="InterPro" id="IPR006171">
    <property type="entry name" value="TOPRIM_dom"/>
</dbReference>
<dbReference type="NCBIfam" id="TIGR01051">
    <property type="entry name" value="topA_bact"/>
    <property type="match status" value="1"/>
</dbReference>
<evidence type="ECO:0000256" key="6">
    <source>
        <dbReference type="ARBA" id="ARBA00023125"/>
    </source>
</evidence>
<keyword evidence="13" id="KW-1185">Reference proteome</keyword>
<keyword evidence="4" id="KW-0460">Magnesium</keyword>
<dbReference type="PROSITE" id="PS50880">
    <property type="entry name" value="TOPRIM"/>
    <property type="match status" value="1"/>
</dbReference>
<dbReference type="InterPro" id="IPR005733">
    <property type="entry name" value="TopoI_bac-type"/>
</dbReference>
<keyword evidence="7 8" id="KW-0413">Isomerase</keyword>
<evidence type="ECO:0000259" key="11">
    <source>
        <dbReference type="PROSITE" id="PS52039"/>
    </source>
</evidence>
<comment type="catalytic activity">
    <reaction evidence="1 8">
        <text>ATP-independent breakage of single-stranded DNA, followed by passage and rejoining.</text>
        <dbReference type="EC" id="5.6.2.1"/>
    </reaction>
</comment>
<keyword evidence="6 8" id="KW-0238">DNA-binding</keyword>
<feature type="site" description="Interaction with DNA" evidence="8">
    <location>
        <position position="152"/>
    </location>
</feature>
<sequence length="983" mass="106457">MSTKLVIVESPNKVRSIAGYLGPEFDVEASVGHIRDLPQPSELPATMKKGPYGKFAVDVEDDFTPYYVVNPDKKKTVTQLKKALKNADELYLATDDDREGEAIAWHLQQVLKPKVPVRRMVFTEITREAVTRALSNTRDLDIHLVDAQETRRILDRLVGYEVSPVLWRKVRAGLSAGRVQSVATRLVVERERERMAFRSASYWGVKADFSTVLSPVDVTARQDTSFTARLVTLDGRRVATGRDFNDDGELRPAAVKASAVHLHQVGATAVAEAIGRGEPRVAGVEDKPYKRRPAAPFTTSTLQQEASRKLRMNPRETMRVAQGLYENGFITYMRTDSTVLSGQAVAAARSQVAELYGAEYVPERPRVYASKSKGAQEAHEAIRPAGDHFRTPAQVSGELTGSQFRLYELIWKRTVASQMADAVGSTATVTVEVPLTPAAGESRDSGPTFSTAGLTASGTVITFRGFLAAYEEGRDAERYQEDSGASAKDSKDVRLPAMITGQELAALAAEASGHETTPPPRYTEASLVKALEEREIGRPSTYAATMSTISDRGYVDHRGQALVPTWLAFAVTRLLEENFTELVDYDFTASMERDLDRIAAGEEDRVAWLRRFYNGQGASGAAVDETAPTAGELDAAAALRAQGLKGLVDNLGEIDARAVNSIEIGEGITLRVGRYGPYLEDGEGKRANVPADVAPDELTVDKARELFARAADDGRELGVDPVSGHVIIAKDGRYGPYVTEVLPDPEEVAGTAAADSATADGQSATKPARTATSTKTRRTAKAAKPKPRTASLLRSMDLSTVTLEQALDLLSLPRVVGQDPESGADITAQNGRYGPYLKKGTDSRSLETEEQIFTVTLEQALEIFAQPKRRRGQAAARGPLRELGEDPATGKPVVIKDGRFGPYFTDGETNVTLRRGDDPATVTPERAFELLAEKRAKGPAKKRTTRKTTAKKTTAKKTTAKKATAKKAAAKTATSGTAASKEA</sequence>
<comment type="subunit">
    <text evidence="8">Monomer.</text>
</comment>
<dbReference type="PROSITE" id="PS52039">
    <property type="entry name" value="TOPO_IA_2"/>
    <property type="match status" value="1"/>
</dbReference>
<evidence type="ECO:0000313" key="13">
    <source>
        <dbReference type="Proteomes" id="UP000186781"/>
    </source>
</evidence>
<reference evidence="12 13" key="1">
    <citation type="submission" date="2016-12" db="EMBL/GenBank/DDBJ databases">
        <title>Genomic comparison of strains in the 'Actinomyces naeslundii' group.</title>
        <authorList>
            <person name="Mughal S.R."/>
            <person name="Do T."/>
            <person name="Gilbert S.C."/>
            <person name="Witherden E.A."/>
            <person name="Didelot X."/>
            <person name="Beighton D."/>
        </authorList>
    </citation>
    <scope>NUCLEOTIDE SEQUENCE [LARGE SCALE GENOMIC DNA]</scope>
    <source>
        <strain evidence="12 13">WE6B-3</strain>
    </source>
</reference>
<evidence type="ECO:0000313" key="12">
    <source>
        <dbReference type="EMBL" id="OLO81862.1"/>
    </source>
</evidence>
<dbReference type="Gene3D" id="3.40.50.140">
    <property type="match status" value="1"/>
</dbReference>
<dbReference type="InterPro" id="IPR013825">
    <property type="entry name" value="Topo_IA_cen_sub2"/>
</dbReference>
<evidence type="ECO:0000256" key="3">
    <source>
        <dbReference type="ARBA" id="ARBA00022723"/>
    </source>
</evidence>
<dbReference type="InterPro" id="IPR028612">
    <property type="entry name" value="Topoisom_1_IA"/>
</dbReference>
<feature type="compositionally biased region" description="Basic residues" evidence="9">
    <location>
        <begin position="937"/>
        <end position="969"/>
    </location>
</feature>
<feature type="site" description="Interaction with DNA" evidence="8">
    <location>
        <position position="167"/>
    </location>
</feature>
<dbReference type="PROSITE" id="PS00396">
    <property type="entry name" value="TOPO_IA_1"/>
    <property type="match status" value="1"/>
</dbReference>
<name>A0ABX3F064_ACTNA</name>
<dbReference type="InterPro" id="IPR013824">
    <property type="entry name" value="Topo_IA_cen_sub1"/>
</dbReference>
<dbReference type="Pfam" id="PF01131">
    <property type="entry name" value="Topoisom_bac"/>
    <property type="match status" value="1"/>
</dbReference>
<feature type="region of interest" description="Disordered" evidence="9">
    <location>
        <begin position="749"/>
        <end position="791"/>
    </location>
</feature>
<comment type="similarity">
    <text evidence="2 8">Belongs to the type IA topoisomerase family.</text>
</comment>
<feature type="compositionally biased region" description="Low complexity" evidence="9">
    <location>
        <begin position="749"/>
        <end position="774"/>
    </location>
</feature>
<dbReference type="Proteomes" id="UP000186781">
    <property type="component" value="Unassembled WGS sequence"/>
</dbReference>
<dbReference type="InterPro" id="IPR023406">
    <property type="entry name" value="Topo_IA_AS"/>
</dbReference>
<dbReference type="InterPro" id="IPR013826">
    <property type="entry name" value="Topo_IA_cen_sub3"/>
</dbReference>
<feature type="region of interest" description="Disordered" evidence="9">
    <location>
        <begin position="868"/>
        <end position="901"/>
    </location>
</feature>
<feature type="site" description="Interaction with DNA" evidence="8">
    <location>
        <position position="160"/>
    </location>
</feature>
<evidence type="ECO:0000256" key="7">
    <source>
        <dbReference type="ARBA" id="ARBA00023235"/>
    </source>
</evidence>
<dbReference type="EMBL" id="MSKX01000027">
    <property type="protein sequence ID" value="OLO81862.1"/>
    <property type="molecule type" value="Genomic_DNA"/>
</dbReference>
<keyword evidence="5 8" id="KW-0799">Topoisomerase</keyword>
<comment type="function">
    <text evidence="8">Releases the supercoiling and torsional tension of DNA, which is introduced during the DNA replication and transcription, by transiently cleaving and rejoining one strand of the DNA duplex. Introduces a single-strand break via transesterification at a target site in duplex DNA. The scissile phosphodiester is attacked by the catalytic tyrosine of the enzyme, resulting in the formation of a DNA-(5'-phosphotyrosyl)-enzyme intermediate and the expulsion of a 3'-OH DNA strand. The free DNA strand then undergoes passage around the unbroken strand, thus removing DNA supercoils. Finally, in the religation step, the DNA 3'-OH attacks the covalent intermediate to expel the active-site tyrosine and restore the DNA phosphodiester backbone.</text>
</comment>
<feature type="domain" description="Topo IA-type catalytic" evidence="11">
    <location>
        <begin position="141"/>
        <end position="620"/>
    </location>
</feature>
<keyword evidence="3" id="KW-0479">Metal-binding</keyword>
<evidence type="ECO:0000259" key="10">
    <source>
        <dbReference type="PROSITE" id="PS50880"/>
    </source>
</evidence>
<feature type="region of interest" description="Interaction with DNA" evidence="8">
    <location>
        <begin position="175"/>
        <end position="180"/>
    </location>
</feature>
<proteinExistence type="inferred from homology"/>
<feature type="site" description="Interaction with DNA" evidence="8">
    <location>
        <position position="155"/>
    </location>
</feature>
<accession>A0ABX3F064</accession>
<dbReference type="InterPro" id="IPR000380">
    <property type="entry name" value="Topo_IA"/>
</dbReference>
<dbReference type="InterPro" id="IPR034149">
    <property type="entry name" value="TOPRIM_TopoI"/>
</dbReference>
<dbReference type="PANTHER" id="PTHR42785">
    <property type="entry name" value="DNA TOPOISOMERASE, TYPE IA, CORE"/>
    <property type="match status" value="1"/>
</dbReference>
<dbReference type="Gene3D" id="2.70.20.10">
    <property type="entry name" value="Topoisomerase I, domain 3"/>
    <property type="match status" value="1"/>
</dbReference>
<dbReference type="Gene3D" id="1.10.460.10">
    <property type="entry name" value="Topoisomerase I, domain 2"/>
    <property type="match status" value="1"/>
</dbReference>
<evidence type="ECO:0000256" key="5">
    <source>
        <dbReference type="ARBA" id="ARBA00023029"/>
    </source>
</evidence>
<dbReference type="Pfam" id="PF13368">
    <property type="entry name" value="Toprim_C_rpt"/>
    <property type="match status" value="4"/>
</dbReference>
<dbReference type="SUPFAM" id="SSF56712">
    <property type="entry name" value="Prokaryotic type I DNA topoisomerase"/>
    <property type="match status" value="1"/>
</dbReference>
<dbReference type="PANTHER" id="PTHR42785:SF1">
    <property type="entry name" value="DNA TOPOISOMERASE"/>
    <property type="match status" value="1"/>
</dbReference>
<evidence type="ECO:0000256" key="1">
    <source>
        <dbReference type="ARBA" id="ARBA00000213"/>
    </source>
</evidence>
<dbReference type="PRINTS" id="PR00417">
    <property type="entry name" value="PRTPISMRASEI"/>
</dbReference>
<dbReference type="InterPro" id="IPR025589">
    <property type="entry name" value="Toprim_C_rpt"/>
</dbReference>
<feature type="region of interest" description="Disordered" evidence="9">
    <location>
        <begin position="931"/>
        <end position="983"/>
    </location>
</feature>
<feature type="site" description="Interaction with DNA" evidence="8">
    <location>
        <position position="334"/>
    </location>
</feature>
<dbReference type="InterPro" id="IPR003601">
    <property type="entry name" value="Topo_IA_2"/>
</dbReference>
<feature type="domain" description="Toprim" evidence="10">
    <location>
        <begin position="3"/>
        <end position="126"/>
    </location>
</feature>
<dbReference type="RefSeq" id="WP_075410201.1">
    <property type="nucleotide sequence ID" value="NZ_MSKX01000027.1"/>
</dbReference>
<evidence type="ECO:0000256" key="9">
    <source>
        <dbReference type="SAM" id="MobiDB-lite"/>
    </source>
</evidence>
<feature type="site" description="Interaction with DNA" evidence="8">
    <location>
        <position position="33"/>
    </location>
</feature>
<dbReference type="EC" id="5.6.2.1" evidence="8"/>
<dbReference type="InterPro" id="IPR023405">
    <property type="entry name" value="Topo_IA_core_domain"/>
</dbReference>
<feature type="compositionally biased region" description="Basic residues" evidence="9">
    <location>
        <begin position="775"/>
        <end position="787"/>
    </location>
</feature>
<feature type="site" description="Interaction with DNA" evidence="8">
    <location>
        <position position="552"/>
    </location>
</feature>
<protein>
    <recommendedName>
        <fullName evidence="8">DNA topoisomerase 1</fullName>
        <ecNumber evidence="8">5.6.2.1</ecNumber>
    </recommendedName>
    <alternativeName>
        <fullName evidence="8">DNA topoisomerase I</fullName>
    </alternativeName>
</protein>
<dbReference type="SMART" id="SM00436">
    <property type="entry name" value="TOP1Bc"/>
    <property type="match status" value="1"/>
</dbReference>
<feature type="site" description="Interaction with DNA" evidence="8">
    <location>
        <position position="151"/>
    </location>
</feature>
<dbReference type="CDD" id="cd00186">
    <property type="entry name" value="TOP1Ac"/>
    <property type="match status" value="1"/>
</dbReference>
<feature type="compositionally biased region" description="Low complexity" evidence="9">
    <location>
        <begin position="970"/>
        <end position="983"/>
    </location>
</feature>
<evidence type="ECO:0000256" key="8">
    <source>
        <dbReference type="HAMAP-Rule" id="MF_00952"/>
    </source>
</evidence>
<organism evidence="12 13">
    <name type="scientific">Actinomyces naeslundii</name>
    <dbReference type="NCBI Taxonomy" id="1655"/>
    <lineage>
        <taxon>Bacteria</taxon>
        <taxon>Bacillati</taxon>
        <taxon>Actinomycetota</taxon>
        <taxon>Actinomycetes</taxon>
        <taxon>Actinomycetales</taxon>
        <taxon>Actinomycetaceae</taxon>
        <taxon>Actinomyces</taxon>
    </lineage>
</organism>
<dbReference type="InterPro" id="IPR013497">
    <property type="entry name" value="Topo_IA_cen"/>
</dbReference>